<dbReference type="Gene3D" id="1.20.1250.20">
    <property type="entry name" value="MFS general substrate transporter like domains"/>
    <property type="match status" value="1"/>
</dbReference>
<feature type="transmembrane region" description="Helical" evidence="5">
    <location>
        <begin position="104"/>
        <end position="123"/>
    </location>
</feature>
<dbReference type="InterPro" id="IPR011701">
    <property type="entry name" value="MFS"/>
</dbReference>
<feature type="transmembrane region" description="Helical" evidence="5">
    <location>
        <begin position="168"/>
        <end position="189"/>
    </location>
</feature>
<evidence type="ECO:0000256" key="1">
    <source>
        <dbReference type="ARBA" id="ARBA00004141"/>
    </source>
</evidence>
<dbReference type="EMBL" id="JBFXLU010000007">
    <property type="protein sequence ID" value="KAL2856484.1"/>
    <property type="molecule type" value="Genomic_DNA"/>
</dbReference>
<dbReference type="Proteomes" id="UP001610446">
    <property type="component" value="Unassembled WGS sequence"/>
</dbReference>
<evidence type="ECO:0000313" key="7">
    <source>
        <dbReference type="EMBL" id="KAL2856484.1"/>
    </source>
</evidence>
<gene>
    <name evidence="7" type="ORF">BJY01DRAFT_242823</name>
</gene>
<comment type="caution">
    <text evidence="7">The sequence shown here is derived from an EMBL/GenBank/DDBJ whole genome shotgun (WGS) entry which is preliminary data.</text>
</comment>
<feature type="transmembrane region" description="Helical" evidence="5">
    <location>
        <begin position="195"/>
        <end position="214"/>
    </location>
</feature>
<feature type="domain" description="Major facilitator superfamily (MFS) profile" evidence="6">
    <location>
        <begin position="33"/>
        <end position="441"/>
    </location>
</feature>
<evidence type="ECO:0000256" key="5">
    <source>
        <dbReference type="SAM" id="Phobius"/>
    </source>
</evidence>
<dbReference type="InterPro" id="IPR036259">
    <property type="entry name" value="MFS_trans_sf"/>
</dbReference>
<sequence length="441" mass="47054">MDCKNSDVDAEHLEMSSPTDARQAVAGEVEYKVSRMTLLALIFMSLSWGTCTLANVGPSSTYSSAVAELGGQAISSWIPNAALFPLIGLQPIWGSFADRYGKKWFIVAGGVVGILGNIVAATAKRTEAVIGGQALNGIGSSLLLLVIPASMEVVPAKQRSFVQGGTGLVNGLMSIVGIVTAGAFAQISITGWRWVYYFNAVFFAISGSGIYLFYRPPPPMLMREREAGRSALKDVDFIGMFTLLFGVVGIVLALTWGGNAYPWSSAAVIASLVVGIFLLAVFGAYETFAITNGILDHRFFESRNFPIVASVAFIDGMLLYGVNSFLPIEVSGVFTDNAMTVNLYLLPLNLLVLVGIAVSSYVLGVTKHYRTILIPSVFLLALFCGLLALVTPSRKVLLLVFTALIGFGVGVTTVIPVVVMSYSVPSHLLYDFSPLQSQTPV</sequence>
<name>A0ABR4KXD8_9EURO</name>
<dbReference type="InterPro" id="IPR020846">
    <property type="entry name" value="MFS_dom"/>
</dbReference>
<feature type="transmembrane region" description="Helical" evidence="5">
    <location>
        <begin position="129"/>
        <end position="147"/>
    </location>
</feature>
<accession>A0ABR4KXD8</accession>
<feature type="transmembrane region" description="Helical" evidence="5">
    <location>
        <begin position="396"/>
        <end position="419"/>
    </location>
</feature>
<evidence type="ECO:0000256" key="3">
    <source>
        <dbReference type="ARBA" id="ARBA00022989"/>
    </source>
</evidence>
<comment type="subcellular location">
    <subcellularLocation>
        <location evidence="1">Membrane</location>
        <topology evidence="1">Multi-pass membrane protein</topology>
    </subcellularLocation>
</comment>
<reference evidence="7 8" key="1">
    <citation type="submission" date="2024-07" db="EMBL/GenBank/DDBJ databases">
        <title>Section-level genome sequencing and comparative genomics of Aspergillus sections Usti and Cavernicolus.</title>
        <authorList>
            <consortium name="Lawrence Berkeley National Laboratory"/>
            <person name="Nybo J.L."/>
            <person name="Vesth T.C."/>
            <person name="Theobald S."/>
            <person name="Frisvad J.C."/>
            <person name="Larsen T.O."/>
            <person name="Kjaerboelling I."/>
            <person name="Rothschild-Mancinelli K."/>
            <person name="Lyhne E.K."/>
            <person name="Kogle M.E."/>
            <person name="Barry K."/>
            <person name="Clum A."/>
            <person name="Na H."/>
            <person name="Ledsgaard L."/>
            <person name="Lin J."/>
            <person name="Lipzen A."/>
            <person name="Kuo A."/>
            <person name="Riley R."/>
            <person name="Mondo S."/>
            <person name="Labutti K."/>
            <person name="Haridas S."/>
            <person name="Pangalinan J."/>
            <person name="Salamov A.A."/>
            <person name="Simmons B.A."/>
            <person name="Magnuson J.K."/>
            <person name="Chen J."/>
            <person name="Drula E."/>
            <person name="Henrissat B."/>
            <person name="Wiebenga A."/>
            <person name="Lubbers R.J."/>
            <person name="Gomes A.C."/>
            <person name="Makela M.R."/>
            <person name="Stajich J."/>
            <person name="Grigoriev I.V."/>
            <person name="Mortensen U.H."/>
            <person name="De Vries R.P."/>
            <person name="Baker S.E."/>
            <person name="Andersen M.R."/>
        </authorList>
    </citation>
    <scope>NUCLEOTIDE SEQUENCE [LARGE SCALE GENOMIC DNA]</scope>
    <source>
        <strain evidence="7 8">CBS 123904</strain>
    </source>
</reference>
<dbReference type="PANTHER" id="PTHR23501">
    <property type="entry name" value="MAJOR FACILITATOR SUPERFAMILY"/>
    <property type="match status" value="1"/>
</dbReference>
<protein>
    <submittedName>
        <fullName evidence="7">Major facilitator superfamily domain-containing protein</fullName>
    </submittedName>
</protein>
<feature type="transmembrane region" description="Helical" evidence="5">
    <location>
        <begin position="372"/>
        <end position="390"/>
    </location>
</feature>
<feature type="transmembrane region" description="Helical" evidence="5">
    <location>
        <begin position="38"/>
        <end position="57"/>
    </location>
</feature>
<feature type="transmembrane region" description="Helical" evidence="5">
    <location>
        <begin position="77"/>
        <end position="97"/>
    </location>
</feature>
<keyword evidence="2 5" id="KW-0812">Transmembrane</keyword>
<feature type="transmembrane region" description="Helical" evidence="5">
    <location>
        <begin position="343"/>
        <end position="365"/>
    </location>
</feature>
<feature type="transmembrane region" description="Helical" evidence="5">
    <location>
        <begin position="263"/>
        <end position="285"/>
    </location>
</feature>
<dbReference type="PANTHER" id="PTHR23501:SF195">
    <property type="entry name" value="PEP5"/>
    <property type="match status" value="1"/>
</dbReference>
<evidence type="ECO:0000256" key="4">
    <source>
        <dbReference type="ARBA" id="ARBA00023136"/>
    </source>
</evidence>
<keyword evidence="3 5" id="KW-1133">Transmembrane helix</keyword>
<dbReference type="SUPFAM" id="SSF103473">
    <property type="entry name" value="MFS general substrate transporter"/>
    <property type="match status" value="1"/>
</dbReference>
<evidence type="ECO:0000259" key="6">
    <source>
        <dbReference type="PROSITE" id="PS50850"/>
    </source>
</evidence>
<evidence type="ECO:0000313" key="8">
    <source>
        <dbReference type="Proteomes" id="UP001610446"/>
    </source>
</evidence>
<evidence type="ECO:0000256" key="2">
    <source>
        <dbReference type="ARBA" id="ARBA00022692"/>
    </source>
</evidence>
<feature type="transmembrane region" description="Helical" evidence="5">
    <location>
        <begin position="305"/>
        <end position="323"/>
    </location>
</feature>
<keyword evidence="8" id="KW-1185">Reference proteome</keyword>
<keyword evidence="4 5" id="KW-0472">Membrane</keyword>
<proteinExistence type="predicted"/>
<organism evidence="7 8">
    <name type="scientific">Aspergillus pseudoustus</name>
    <dbReference type="NCBI Taxonomy" id="1810923"/>
    <lineage>
        <taxon>Eukaryota</taxon>
        <taxon>Fungi</taxon>
        <taxon>Dikarya</taxon>
        <taxon>Ascomycota</taxon>
        <taxon>Pezizomycotina</taxon>
        <taxon>Eurotiomycetes</taxon>
        <taxon>Eurotiomycetidae</taxon>
        <taxon>Eurotiales</taxon>
        <taxon>Aspergillaceae</taxon>
        <taxon>Aspergillus</taxon>
        <taxon>Aspergillus subgen. Nidulantes</taxon>
    </lineage>
</organism>
<dbReference type="PROSITE" id="PS50850">
    <property type="entry name" value="MFS"/>
    <property type="match status" value="1"/>
</dbReference>
<feature type="transmembrane region" description="Helical" evidence="5">
    <location>
        <begin position="235"/>
        <end position="257"/>
    </location>
</feature>
<dbReference type="Pfam" id="PF07690">
    <property type="entry name" value="MFS_1"/>
    <property type="match status" value="1"/>
</dbReference>